<feature type="transmembrane region" description="Helical" evidence="1">
    <location>
        <begin position="37"/>
        <end position="59"/>
    </location>
</feature>
<protein>
    <submittedName>
        <fullName evidence="2">Uncharacterized protein</fullName>
    </submittedName>
</protein>
<evidence type="ECO:0000313" key="3">
    <source>
        <dbReference type="Proteomes" id="UP000199045"/>
    </source>
</evidence>
<evidence type="ECO:0000256" key="1">
    <source>
        <dbReference type="SAM" id="Phobius"/>
    </source>
</evidence>
<keyword evidence="1" id="KW-1133">Transmembrane helix</keyword>
<sequence length="111" mass="13155">MKKKTIKKLFTITTLFFTPIFISAVNAYSFLDEIPFYYDFFALALIYCSLFYLAACLFFKKKKFSLFMYLLTIGSIQLLAGIILFICFYGYAFPGYETKYIHYDYLPYILD</sequence>
<feature type="transmembrane region" description="Helical" evidence="1">
    <location>
        <begin position="66"/>
        <end position="91"/>
    </location>
</feature>
<dbReference type="AlphaFoldDB" id="A0A1G8CCZ0"/>
<proteinExistence type="predicted"/>
<dbReference type="Proteomes" id="UP000199045">
    <property type="component" value="Unassembled WGS sequence"/>
</dbReference>
<accession>A0A1G8CCZ0</accession>
<name>A0A1G8CCZ0_CHIFI</name>
<dbReference type="EMBL" id="FNBN01000012">
    <property type="protein sequence ID" value="SDH43377.1"/>
    <property type="molecule type" value="Genomic_DNA"/>
</dbReference>
<dbReference type="STRING" id="104663.SAMN04488121_112101"/>
<evidence type="ECO:0000313" key="2">
    <source>
        <dbReference type="EMBL" id="SDH43377.1"/>
    </source>
</evidence>
<reference evidence="2 3" key="1">
    <citation type="submission" date="2016-10" db="EMBL/GenBank/DDBJ databases">
        <authorList>
            <person name="de Groot N.N."/>
        </authorList>
    </citation>
    <scope>NUCLEOTIDE SEQUENCE [LARGE SCALE GENOMIC DNA]</scope>
    <source>
        <strain evidence="2 3">DSM 527</strain>
    </source>
</reference>
<gene>
    <name evidence="2" type="ORF">SAMN04488121_112101</name>
</gene>
<organism evidence="2 3">
    <name type="scientific">Chitinophaga filiformis</name>
    <name type="common">Myxococcus filiformis</name>
    <name type="synonym">Flexibacter filiformis</name>
    <dbReference type="NCBI Taxonomy" id="104663"/>
    <lineage>
        <taxon>Bacteria</taxon>
        <taxon>Pseudomonadati</taxon>
        <taxon>Bacteroidota</taxon>
        <taxon>Chitinophagia</taxon>
        <taxon>Chitinophagales</taxon>
        <taxon>Chitinophagaceae</taxon>
        <taxon>Chitinophaga</taxon>
    </lineage>
</organism>
<keyword evidence="1" id="KW-0472">Membrane</keyword>
<keyword evidence="1" id="KW-0812">Transmembrane</keyword>